<organism evidence="1 2">
    <name type="scientific">Toxoplasma gondii (strain ATCC 50611 / Me49)</name>
    <dbReference type="NCBI Taxonomy" id="508771"/>
    <lineage>
        <taxon>Eukaryota</taxon>
        <taxon>Sar</taxon>
        <taxon>Alveolata</taxon>
        <taxon>Apicomplexa</taxon>
        <taxon>Conoidasida</taxon>
        <taxon>Coccidia</taxon>
        <taxon>Eucoccidiorida</taxon>
        <taxon>Eimeriorina</taxon>
        <taxon>Sarcocystidae</taxon>
        <taxon>Toxoplasma</taxon>
    </lineage>
</organism>
<dbReference type="PhylomeDB" id="S8GAT6"/>
<dbReference type="Proteomes" id="UP000001529">
    <property type="component" value="Chromosome XII"/>
</dbReference>
<dbReference type="GeneID" id="7898673"/>
<proteinExistence type="predicted"/>
<dbReference type="EMBL" id="CM002047">
    <property type="protein sequence ID" value="EPT25439.1"/>
    <property type="molecule type" value="Genomic_DNA"/>
</dbReference>
<evidence type="ECO:0000313" key="2">
    <source>
        <dbReference type="Proteomes" id="UP000001529"/>
    </source>
</evidence>
<accession>S8GAT6</accession>
<evidence type="ECO:0000313" key="1">
    <source>
        <dbReference type="EMBL" id="EPT25439.1"/>
    </source>
</evidence>
<dbReference type="AlphaFoldDB" id="S8GAT6"/>
<dbReference type="RefSeq" id="XP_018635188.1">
    <property type="nucleotide sequence ID" value="XM_018782393.1"/>
</dbReference>
<keyword evidence="2" id="KW-1185">Reference proteome</keyword>
<sequence>MALPLAAGNIDCQPQVISRMSLVAYLRGWEVESVWEMVGRIAQGREVWDAWTNPVAEANDPSSLVSEYAACAVWRPHMALPLAAGNIDCQPQVISRMSLVAYLRGWEVESVWEMVGRIAQGRESVYEIVWRILQEVEVLARGLTALWHDLSTCWVWRPFMGRLVRGRSVVGCMRECVRRYWLCVFVQSVCEMVAVVVQKRTVRDETDARGCSAFRGNCRTT</sequence>
<dbReference type="VEuPathDB" id="ToxoDB:TGME49_300790"/>
<dbReference type="KEGG" id="tgo:TGME49_300790"/>
<dbReference type="EMBL" id="KE138839">
    <property type="protein sequence ID" value="EPT25439.1"/>
    <property type="molecule type" value="Genomic_DNA"/>
</dbReference>
<name>S8GAT6_TOXGM</name>
<gene>
    <name evidence="1" type="ORF">TGME49_300790</name>
</gene>
<protein>
    <submittedName>
        <fullName evidence="1">Uncharacterized protein</fullName>
    </submittedName>
</protein>
<dbReference type="OrthoDB" id="10687166at2759"/>
<reference evidence="1" key="1">
    <citation type="submission" date="2013-04" db="EMBL/GenBank/DDBJ databases">
        <authorList>
            <person name="Sibley D."/>
            <person name="Venepally P."/>
            <person name="Karamycheva S."/>
            <person name="Hadjithomas M."/>
            <person name="Khan A."/>
            <person name="Brunk B."/>
            <person name="Roos D."/>
            <person name="Caler E."/>
            <person name="Lorenzi H."/>
        </authorList>
    </citation>
    <scope>NUCLEOTIDE SEQUENCE [LARGE SCALE GENOMIC DNA]</scope>
    <source>
        <strain evidence="1">ME49</strain>
    </source>
</reference>